<organism evidence="5">
    <name type="scientific">marine metagenome</name>
    <dbReference type="NCBI Taxonomy" id="408172"/>
    <lineage>
        <taxon>unclassified sequences</taxon>
        <taxon>metagenomes</taxon>
        <taxon>ecological metagenomes</taxon>
    </lineage>
</organism>
<evidence type="ECO:0000259" key="3">
    <source>
        <dbReference type="Pfam" id="PF11380"/>
    </source>
</evidence>
<feature type="domain" description="Stealth protein CR2 conserved region 2" evidence="3">
    <location>
        <begin position="41"/>
        <end position="147"/>
    </location>
</feature>
<dbReference type="InterPro" id="IPR021520">
    <property type="entry name" value="Stealth_CR2"/>
</dbReference>
<dbReference type="PANTHER" id="PTHR24045:SF0">
    <property type="entry name" value="N-ACETYLGLUCOSAMINE-1-PHOSPHOTRANSFERASE SUBUNITS ALPHA_BETA"/>
    <property type="match status" value="1"/>
</dbReference>
<evidence type="ECO:0000256" key="1">
    <source>
        <dbReference type="ARBA" id="ARBA00007583"/>
    </source>
</evidence>
<protein>
    <recommendedName>
        <fullName evidence="6">Stealth protein CR2 conserved region 2 domain-containing protein</fullName>
    </recommendedName>
</protein>
<sequence>MNFPVDIVYTWVDNKDPIWQEKKKNTLHEININPEANEDCRFISSNELLYSIRSVYKYCSWFNKIYIITDSQVPKWLDIANNDDIIIIDHNEIFNKKGKLPTFNSNVIESRIHYIPHLCEHYIYFNDDFFIGRNLKKDFFFFKNGCPKIYMTKMKPKQKVLNSITPEKMLKQTLYPRNLNKARKRGFDKYNNLVRNYPIHNPKAFRKSDILK</sequence>
<dbReference type="AlphaFoldDB" id="A0A382YKG1"/>
<proteinExistence type="inferred from homology"/>
<gene>
    <name evidence="5" type="ORF">METZ01_LOCUS436169</name>
</gene>
<evidence type="ECO:0000313" key="5">
    <source>
        <dbReference type="EMBL" id="SVD83315.1"/>
    </source>
</evidence>
<dbReference type="Pfam" id="PF11380">
    <property type="entry name" value="Stealth_CR2"/>
    <property type="match status" value="1"/>
</dbReference>
<name>A0A382YKG1_9ZZZZ</name>
<dbReference type="InterPro" id="IPR031358">
    <property type="entry name" value="Stealth_CR1"/>
</dbReference>
<dbReference type="InterPro" id="IPR047141">
    <property type="entry name" value="Stealth"/>
</dbReference>
<keyword evidence="2" id="KW-0808">Transferase</keyword>
<dbReference type="Pfam" id="PF17101">
    <property type="entry name" value="Stealth_CR1"/>
    <property type="match status" value="1"/>
</dbReference>
<comment type="similarity">
    <text evidence="1">Belongs to the stealth family.</text>
</comment>
<dbReference type="PANTHER" id="PTHR24045">
    <property type="match status" value="1"/>
</dbReference>
<evidence type="ECO:0000259" key="4">
    <source>
        <dbReference type="Pfam" id="PF17101"/>
    </source>
</evidence>
<dbReference type="GO" id="GO:0016772">
    <property type="term" value="F:transferase activity, transferring phosphorus-containing groups"/>
    <property type="evidence" value="ECO:0007669"/>
    <property type="project" value="InterPro"/>
</dbReference>
<evidence type="ECO:0000256" key="2">
    <source>
        <dbReference type="ARBA" id="ARBA00022679"/>
    </source>
</evidence>
<evidence type="ECO:0008006" key="6">
    <source>
        <dbReference type="Google" id="ProtNLM"/>
    </source>
</evidence>
<feature type="non-terminal residue" evidence="5">
    <location>
        <position position="212"/>
    </location>
</feature>
<reference evidence="5" key="1">
    <citation type="submission" date="2018-05" db="EMBL/GenBank/DDBJ databases">
        <authorList>
            <person name="Lanie J.A."/>
            <person name="Ng W.-L."/>
            <person name="Kazmierczak K.M."/>
            <person name="Andrzejewski T.M."/>
            <person name="Davidsen T.M."/>
            <person name="Wayne K.J."/>
            <person name="Tettelin H."/>
            <person name="Glass J.I."/>
            <person name="Rusch D."/>
            <person name="Podicherti R."/>
            <person name="Tsui H.-C.T."/>
            <person name="Winkler M.E."/>
        </authorList>
    </citation>
    <scope>NUCLEOTIDE SEQUENCE</scope>
</reference>
<accession>A0A382YKG1</accession>
<feature type="domain" description="Stealth protein CR1 conserved region 1" evidence="4">
    <location>
        <begin position="3"/>
        <end position="26"/>
    </location>
</feature>
<dbReference type="EMBL" id="UINC01176267">
    <property type="protein sequence ID" value="SVD83315.1"/>
    <property type="molecule type" value="Genomic_DNA"/>
</dbReference>